<feature type="compositionally biased region" description="Basic and acidic residues" evidence="1">
    <location>
        <begin position="116"/>
        <end position="129"/>
    </location>
</feature>
<proteinExistence type="predicted"/>
<organism evidence="2 3">
    <name type="scientific">Roseibium polysiphoniae</name>
    <dbReference type="NCBI Taxonomy" id="2571221"/>
    <lineage>
        <taxon>Bacteria</taxon>
        <taxon>Pseudomonadati</taxon>
        <taxon>Pseudomonadota</taxon>
        <taxon>Alphaproteobacteria</taxon>
        <taxon>Hyphomicrobiales</taxon>
        <taxon>Stappiaceae</taxon>
        <taxon>Roseibium</taxon>
    </lineage>
</organism>
<accession>A0A944CAL8</accession>
<dbReference type="AlphaFoldDB" id="A0A944CAL8"/>
<protein>
    <submittedName>
        <fullName evidence="2">Uncharacterized protein</fullName>
    </submittedName>
</protein>
<name>A0A944CAL8_9HYPH</name>
<dbReference type="Proteomes" id="UP000705379">
    <property type="component" value="Unassembled WGS sequence"/>
</dbReference>
<reference evidence="2" key="2">
    <citation type="journal article" date="2021" name="Microorganisms">
        <title>Bacterial Dimethylsulfoniopropionate Biosynthesis in the East China Sea.</title>
        <authorList>
            <person name="Liu J."/>
            <person name="Zhang Y."/>
            <person name="Liu J."/>
            <person name="Zhong H."/>
            <person name="Williams B.T."/>
            <person name="Zheng Y."/>
            <person name="Curson A.R.J."/>
            <person name="Sun C."/>
            <person name="Sun H."/>
            <person name="Song D."/>
            <person name="Wagner Mackenzie B."/>
            <person name="Bermejo Martinez A."/>
            <person name="Todd J.D."/>
            <person name="Zhang X.H."/>
        </authorList>
    </citation>
    <scope>NUCLEOTIDE SEQUENCE</scope>
    <source>
        <strain evidence="2">AESS21</strain>
    </source>
</reference>
<feature type="region of interest" description="Disordered" evidence="1">
    <location>
        <begin position="97"/>
        <end position="129"/>
    </location>
</feature>
<dbReference type="EMBL" id="QTKU01000001">
    <property type="protein sequence ID" value="MBS8259755.1"/>
    <property type="molecule type" value="Genomic_DNA"/>
</dbReference>
<evidence type="ECO:0000313" key="3">
    <source>
        <dbReference type="Proteomes" id="UP000705379"/>
    </source>
</evidence>
<dbReference type="RefSeq" id="WP_213215328.1">
    <property type="nucleotide sequence ID" value="NZ_QTKU01000001.1"/>
</dbReference>
<comment type="caution">
    <text evidence="2">The sequence shown here is derived from an EMBL/GenBank/DDBJ whole genome shotgun (WGS) entry which is preliminary data.</text>
</comment>
<reference evidence="2" key="1">
    <citation type="submission" date="2018-08" db="EMBL/GenBank/DDBJ databases">
        <authorList>
            <person name="Jin W."/>
            <person name="Wang H."/>
            <person name="Yang Y."/>
            <person name="Li M."/>
            <person name="Liu J."/>
        </authorList>
    </citation>
    <scope>NUCLEOTIDE SEQUENCE</scope>
    <source>
        <strain evidence="2">AESS21</strain>
    </source>
</reference>
<evidence type="ECO:0000256" key="1">
    <source>
        <dbReference type="SAM" id="MobiDB-lite"/>
    </source>
</evidence>
<evidence type="ECO:0000313" key="2">
    <source>
        <dbReference type="EMBL" id="MBS8259755.1"/>
    </source>
</evidence>
<sequence length="129" mass="14408">MTGILDEMSQVAASLSSACLDAEARAVREIADQIRIKLPFPTLQMFTVRTQNNMHGYQSAAWDFEVAGYTEREAHEAALTLFGDPFASTEIIAQQPADQNCARPYHQAQKTGYGEFRPETQKPKEETPK</sequence>
<gene>
    <name evidence="2" type="ORF">DYI23_05940</name>
</gene>